<feature type="region of interest" description="Disordered" evidence="1">
    <location>
        <begin position="348"/>
        <end position="393"/>
    </location>
</feature>
<feature type="compositionally biased region" description="Low complexity" evidence="1">
    <location>
        <begin position="365"/>
        <end position="383"/>
    </location>
</feature>
<organism evidence="2 3">
    <name type="scientific">Stakelama tenebrarum</name>
    <dbReference type="NCBI Taxonomy" id="2711215"/>
    <lineage>
        <taxon>Bacteria</taxon>
        <taxon>Pseudomonadati</taxon>
        <taxon>Pseudomonadota</taxon>
        <taxon>Alphaproteobacteria</taxon>
        <taxon>Sphingomonadales</taxon>
        <taxon>Sphingomonadaceae</taxon>
        <taxon>Stakelama</taxon>
    </lineage>
</organism>
<dbReference type="EMBL" id="CP049109">
    <property type="protein sequence ID" value="QIG81237.1"/>
    <property type="molecule type" value="Genomic_DNA"/>
</dbReference>
<name>A0A6G6Y8V7_9SPHN</name>
<feature type="compositionally biased region" description="Pro residues" evidence="1">
    <location>
        <begin position="384"/>
        <end position="393"/>
    </location>
</feature>
<accession>A0A6G6Y8V7</accession>
<evidence type="ECO:0000313" key="2">
    <source>
        <dbReference type="EMBL" id="QIG81237.1"/>
    </source>
</evidence>
<gene>
    <name evidence="2" type="ORF">G5C33_16605</name>
</gene>
<protein>
    <recommendedName>
        <fullName evidence="4">Lipoprotein</fullName>
    </recommendedName>
</protein>
<dbReference type="AlphaFoldDB" id="A0A6G6Y8V7"/>
<sequence length="393" mass="41880">MRTVSKVVISLSCLSLGGCGMLNKEFRYPGGYPGYLMDQRLFEAKHSKTLALFRLTMVLAITARVGEPSVLPEDADAFADQLAEAANEINYAAMNLGYVGDADADADAGVGGCRIYPVGPAPAATPTPTAAPTPVVTPTPQAVPAASALSPVPASVPQIYNPTGVRCAGYLANFESDLPRIESRLIRGMLTALPTEQARKFLESLGRGNVFSAAWNLFNNMTDITAALHRGSAVFRSGLEIVASDVDRCHMDGTDGRLSPRPNQDQMTVYDAARCLGLSHRELFDSDDIEGEDLGNRPVPRAAFDALMRIARASCVALPLANRVEGEDVIKAWQRRRDACAKIRFDPRPRPDVVEIPTGEDFRNAAPAAEASPTPSPTAGASPTPSPSTTPTE</sequence>
<evidence type="ECO:0008006" key="4">
    <source>
        <dbReference type="Google" id="ProtNLM"/>
    </source>
</evidence>
<proteinExistence type="predicted"/>
<dbReference type="RefSeq" id="WP_165328167.1">
    <property type="nucleotide sequence ID" value="NZ_CP049109.1"/>
</dbReference>
<dbReference type="Proteomes" id="UP000501568">
    <property type="component" value="Chromosome"/>
</dbReference>
<dbReference type="KEGG" id="spzr:G5C33_16605"/>
<evidence type="ECO:0000313" key="3">
    <source>
        <dbReference type="Proteomes" id="UP000501568"/>
    </source>
</evidence>
<evidence type="ECO:0000256" key="1">
    <source>
        <dbReference type="SAM" id="MobiDB-lite"/>
    </source>
</evidence>
<keyword evidence="3" id="KW-1185">Reference proteome</keyword>
<dbReference type="PROSITE" id="PS51257">
    <property type="entry name" value="PROKAR_LIPOPROTEIN"/>
    <property type="match status" value="1"/>
</dbReference>
<reference evidence="2 3" key="1">
    <citation type="submission" date="2020-02" db="EMBL/GenBank/DDBJ databases">
        <authorList>
            <person name="Zheng R.K."/>
            <person name="Sun C.M."/>
        </authorList>
    </citation>
    <scope>NUCLEOTIDE SEQUENCE [LARGE SCALE GENOMIC DNA]</scope>
    <source>
        <strain evidence="3">zrk23</strain>
    </source>
</reference>